<evidence type="ECO:0000313" key="1">
    <source>
        <dbReference type="EMBL" id="SCC60917.1"/>
    </source>
</evidence>
<dbReference type="Proteomes" id="UP000195991">
    <property type="component" value="Unassembled WGS sequence"/>
</dbReference>
<evidence type="ECO:0008006" key="3">
    <source>
        <dbReference type="Google" id="ProtNLM"/>
    </source>
</evidence>
<accession>A0A1C4FY65</accession>
<dbReference type="AlphaFoldDB" id="A0A1C4FY65"/>
<proteinExistence type="predicted"/>
<gene>
    <name evidence="1" type="ORF">BTT61001_04952</name>
</gene>
<organism evidence="1 2">
    <name type="scientific">Bacillus thuringiensis</name>
    <dbReference type="NCBI Taxonomy" id="1428"/>
    <lineage>
        <taxon>Bacteria</taxon>
        <taxon>Bacillati</taxon>
        <taxon>Bacillota</taxon>
        <taxon>Bacilli</taxon>
        <taxon>Bacillales</taxon>
        <taxon>Bacillaceae</taxon>
        <taxon>Bacillus</taxon>
        <taxon>Bacillus cereus group</taxon>
    </lineage>
</organism>
<name>A0A1C4FY65_BACTU</name>
<evidence type="ECO:0000313" key="2">
    <source>
        <dbReference type="Proteomes" id="UP000195991"/>
    </source>
</evidence>
<reference evidence="1 2" key="1">
    <citation type="submission" date="2016-08" db="EMBL/GenBank/DDBJ databases">
        <authorList>
            <person name="Seilhamer J.J."/>
        </authorList>
    </citation>
    <scope>NUCLEOTIDE SEQUENCE [LARGE SCALE GENOMIC DNA]</scope>
    <source>
        <strain evidence="1 2">IEBC_T61001</strain>
    </source>
</reference>
<sequence>MKKVLAIVATFALVGVLYISPAKEQQEQSTQTAKIVQENTYKMMVDPGGGMG</sequence>
<dbReference type="RefSeq" id="WP_179192176.1">
    <property type="nucleotide sequence ID" value="NZ_FMBI01000039.1"/>
</dbReference>
<protein>
    <recommendedName>
        <fullName evidence="3">Complement C1q protein</fullName>
    </recommendedName>
</protein>
<dbReference type="EMBL" id="FMBI01000039">
    <property type="protein sequence ID" value="SCC60917.1"/>
    <property type="molecule type" value="Genomic_DNA"/>
</dbReference>